<feature type="transmembrane region" description="Helical" evidence="1">
    <location>
        <begin position="40"/>
        <end position="65"/>
    </location>
</feature>
<evidence type="ECO:0000313" key="2">
    <source>
        <dbReference type="EMBL" id="EXF96281.1"/>
    </source>
</evidence>
<organism evidence="2 3">
    <name type="scientific">Pseudomonas fluorescens HK44</name>
    <dbReference type="NCBI Taxonomy" id="1042209"/>
    <lineage>
        <taxon>Bacteria</taxon>
        <taxon>Pseudomonadati</taxon>
        <taxon>Pseudomonadota</taxon>
        <taxon>Gammaproteobacteria</taxon>
        <taxon>Pseudomonadales</taxon>
        <taxon>Pseudomonadaceae</taxon>
        <taxon>Pseudomonas</taxon>
    </lineage>
</organism>
<dbReference type="EMBL" id="AFOY02000004">
    <property type="protein sequence ID" value="EXF96281.1"/>
    <property type="molecule type" value="Genomic_DNA"/>
</dbReference>
<dbReference type="PATRIC" id="fig|1042209.11.peg.630"/>
<evidence type="ECO:0000313" key="3">
    <source>
        <dbReference type="Proteomes" id="UP000022611"/>
    </source>
</evidence>
<keyword evidence="1" id="KW-0812">Transmembrane</keyword>
<protein>
    <recommendedName>
        <fullName evidence="4">Transmembrane protein</fullName>
    </recommendedName>
</protein>
<gene>
    <name evidence="2" type="ORF">HK44_020525</name>
</gene>
<keyword evidence="1" id="KW-0472">Membrane</keyword>
<reference evidence="2 3" key="1">
    <citation type="journal article" date="2011" name="J. Bacteriol.">
        <title>Draft genome sequence of the polycyclic aromatic hydrocarbon-degrading, genetically engineered bioluminescent bioreporter Pseudomonas fluorescens HK44.</title>
        <authorList>
            <person name="Chauhan A."/>
            <person name="Layton A.C."/>
            <person name="Williams D.E."/>
            <person name="Smartt A.E."/>
            <person name="Ripp S."/>
            <person name="Karpinets T.V."/>
            <person name="Brown S.D."/>
            <person name="Sayler G.S."/>
        </authorList>
    </citation>
    <scope>NUCLEOTIDE SEQUENCE [LARGE SCALE GENOMIC DNA]</scope>
    <source>
        <strain evidence="2 3">HK44</strain>
    </source>
</reference>
<dbReference type="HOGENOM" id="CLU_2668264_0_0_6"/>
<accession>A0A010RVL9</accession>
<comment type="caution">
    <text evidence="2">The sequence shown here is derived from an EMBL/GenBank/DDBJ whole genome shotgun (WGS) entry which is preliminary data.</text>
</comment>
<dbReference type="RefSeq" id="WP_019689921.1">
    <property type="nucleotide sequence ID" value="NZ_AFOY02000004.1"/>
</dbReference>
<keyword evidence="1" id="KW-1133">Transmembrane helix</keyword>
<feature type="transmembrane region" description="Helical" evidence="1">
    <location>
        <begin position="12"/>
        <end position="33"/>
    </location>
</feature>
<proteinExistence type="predicted"/>
<evidence type="ECO:0000256" key="1">
    <source>
        <dbReference type="SAM" id="Phobius"/>
    </source>
</evidence>
<name>A0A010RVL9_PSEFL</name>
<evidence type="ECO:0008006" key="4">
    <source>
        <dbReference type="Google" id="ProtNLM"/>
    </source>
</evidence>
<sequence length="75" mass="8621">MSNWKLFRLSLANHPGLTIGWMWPALLAVAMLVRNDMPPLIFWLTVYPAVAALPWIPILCTAWSGRKEYDEVDHD</sequence>
<dbReference type="AlphaFoldDB" id="A0A010RVL9"/>
<dbReference type="Proteomes" id="UP000022611">
    <property type="component" value="Unassembled WGS sequence"/>
</dbReference>